<organism evidence="1 2">
    <name type="scientific">Naganishia cerealis</name>
    <dbReference type="NCBI Taxonomy" id="610337"/>
    <lineage>
        <taxon>Eukaryota</taxon>
        <taxon>Fungi</taxon>
        <taxon>Dikarya</taxon>
        <taxon>Basidiomycota</taxon>
        <taxon>Agaricomycotina</taxon>
        <taxon>Tremellomycetes</taxon>
        <taxon>Filobasidiales</taxon>
        <taxon>Filobasidiaceae</taxon>
        <taxon>Naganishia</taxon>
    </lineage>
</organism>
<comment type="caution">
    <text evidence="1">The sequence shown here is derived from an EMBL/GenBank/DDBJ whole genome shotgun (WGS) entry which is preliminary data.</text>
</comment>
<dbReference type="EMBL" id="JASBWR010000028">
    <property type="protein sequence ID" value="KAJ9106771.1"/>
    <property type="molecule type" value="Genomic_DNA"/>
</dbReference>
<accession>A0ACC2W6S8</accession>
<proteinExistence type="predicted"/>
<keyword evidence="2" id="KW-1185">Reference proteome</keyword>
<evidence type="ECO:0000313" key="2">
    <source>
        <dbReference type="Proteomes" id="UP001241377"/>
    </source>
</evidence>
<gene>
    <name evidence="1" type="ORF">QFC19_003084</name>
</gene>
<reference evidence="1" key="1">
    <citation type="submission" date="2023-04" db="EMBL/GenBank/DDBJ databases">
        <title>Draft Genome sequencing of Naganishia species isolated from polar environments using Oxford Nanopore Technology.</title>
        <authorList>
            <person name="Leo P."/>
            <person name="Venkateswaran K."/>
        </authorList>
    </citation>
    <scope>NUCLEOTIDE SEQUENCE</scope>
    <source>
        <strain evidence="1">MNA-CCFEE 5261</strain>
    </source>
</reference>
<evidence type="ECO:0000313" key="1">
    <source>
        <dbReference type="EMBL" id="KAJ9106771.1"/>
    </source>
</evidence>
<sequence length="586" mass="66307">MSNDMIPCIAFALSGIARKQGSLEEVVKMPGLVQVERFQTFRNAPADTFAVDDPGHTKSHDNTQLIAWVMDNRCRIRVFFDVEATNRIEKATGERVTSYLRSLVYLKEYKFVILPPSDASRSEKDYRKSRHQKNPELVLHVYDWQKYIGSSDDPLYHEEAKYLLSNFLSYSVDGIDGRVPKGFGAPVDEAIWRKQENEVLAFLRTEWGKLQPSVAPEATTVAKESTGEHPLEAPYRHVLMDMLRSMNPEKEKVVESITVFGINPLEELDMAEIAKVLLDNSIHVIADEPKVDSPPEKVPQTSKIVLRKRACRKSTGRKTPRARRSSTTAAPPPAMLETQPLLTQLPATQRQDIESIPKSENDLSRHESSPPETVKVRKDLPNEKVALLKQMWERDKPLILYPQDQSEETPVPSSGLNPLLKCSSPLCVQQDGTLNQATKNNMAKESTSRKRLQNLELKTGRSRSTRHGRMESPSFAARENKSNRGDILPDPASSPNHNVSSSLDIRHRHMSEPQAHVLAASIREETLSPVPYPSSQKVINNERDEEDSDEEMVDFQISQVKDSHASRQCLLELDDDEDGLYDFEIR</sequence>
<dbReference type="Proteomes" id="UP001241377">
    <property type="component" value="Unassembled WGS sequence"/>
</dbReference>
<name>A0ACC2W6S8_9TREE</name>
<protein>
    <submittedName>
        <fullName evidence="1">Uncharacterized protein</fullName>
    </submittedName>
</protein>